<comment type="caution">
    <text evidence="7">The sequence shown here is derived from an EMBL/GenBank/DDBJ whole genome shotgun (WGS) entry which is preliminary data.</text>
</comment>
<keyword evidence="6" id="KW-0732">Signal</keyword>
<name>A0A918FGW9_9DEIO</name>
<dbReference type="EMBL" id="BMQL01000076">
    <property type="protein sequence ID" value="GGR37003.1"/>
    <property type="molecule type" value="Genomic_DNA"/>
</dbReference>
<dbReference type="PANTHER" id="PTHR30026:SF20">
    <property type="entry name" value="OUTER MEMBRANE PROTEIN TOLC"/>
    <property type="match status" value="1"/>
</dbReference>
<dbReference type="Gene3D" id="1.20.1600.10">
    <property type="entry name" value="Outer membrane efflux proteins (OEP)"/>
    <property type="match status" value="2"/>
</dbReference>
<dbReference type="InterPro" id="IPR051906">
    <property type="entry name" value="TolC-like"/>
</dbReference>
<keyword evidence="2" id="KW-1134">Transmembrane beta strand</keyword>
<proteinExistence type="predicted"/>
<keyword evidence="8" id="KW-1185">Reference proteome</keyword>
<dbReference type="AlphaFoldDB" id="A0A918FGW9"/>
<feature type="chain" id="PRO_5037769687" evidence="6">
    <location>
        <begin position="36"/>
        <end position="353"/>
    </location>
</feature>
<evidence type="ECO:0000256" key="4">
    <source>
        <dbReference type="ARBA" id="ARBA00023136"/>
    </source>
</evidence>
<dbReference type="GO" id="GO:0015562">
    <property type="term" value="F:efflux transmembrane transporter activity"/>
    <property type="evidence" value="ECO:0007669"/>
    <property type="project" value="InterPro"/>
</dbReference>
<reference evidence="7" key="2">
    <citation type="submission" date="2020-09" db="EMBL/GenBank/DDBJ databases">
        <authorList>
            <person name="Sun Q."/>
            <person name="Ohkuma M."/>
        </authorList>
    </citation>
    <scope>NUCLEOTIDE SEQUENCE</scope>
    <source>
        <strain evidence="7">JCM 31311</strain>
    </source>
</reference>
<evidence type="ECO:0000256" key="6">
    <source>
        <dbReference type="SAM" id="SignalP"/>
    </source>
</evidence>
<dbReference type="GO" id="GO:0009279">
    <property type="term" value="C:cell outer membrane"/>
    <property type="evidence" value="ECO:0007669"/>
    <property type="project" value="UniProtKB-SubCell"/>
</dbReference>
<keyword evidence="3" id="KW-0812">Transmembrane</keyword>
<dbReference type="RefSeq" id="WP_189093560.1">
    <property type="nucleotide sequence ID" value="NZ_BMQL01000076.1"/>
</dbReference>
<protein>
    <submittedName>
        <fullName evidence="7">Transporter</fullName>
    </submittedName>
</protein>
<accession>A0A918FGW9</accession>
<dbReference type="GO" id="GO:1990281">
    <property type="term" value="C:efflux pump complex"/>
    <property type="evidence" value="ECO:0007669"/>
    <property type="project" value="TreeGrafter"/>
</dbReference>
<organism evidence="7 8">
    <name type="scientific">Deinococcus ruber</name>
    <dbReference type="NCBI Taxonomy" id="1848197"/>
    <lineage>
        <taxon>Bacteria</taxon>
        <taxon>Thermotogati</taxon>
        <taxon>Deinococcota</taxon>
        <taxon>Deinococci</taxon>
        <taxon>Deinococcales</taxon>
        <taxon>Deinococcaceae</taxon>
        <taxon>Deinococcus</taxon>
    </lineage>
</organism>
<dbReference type="Proteomes" id="UP000603865">
    <property type="component" value="Unassembled WGS sequence"/>
</dbReference>
<dbReference type="SUPFAM" id="SSF56954">
    <property type="entry name" value="Outer membrane efflux proteins (OEP)"/>
    <property type="match status" value="1"/>
</dbReference>
<keyword evidence="5" id="KW-0998">Cell outer membrane</keyword>
<comment type="subcellular location">
    <subcellularLocation>
        <location evidence="1">Cell outer membrane</location>
    </subcellularLocation>
</comment>
<evidence type="ECO:0000256" key="5">
    <source>
        <dbReference type="ARBA" id="ARBA00023237"/>
    </source>
</evidence>
<feature type="signal peptide" evidence="6">
    <location>
        <begin position="1"/>
        <end position="35"/>
    </location>
</feature>
<gene>
    <name evidence="7" type="ORF">GCM10008957_53180</name>
</gene>
<keyword evidence="4" id="KW-0472">Membrane</keyword>
<evidence type="ECO:0000256" key="1">
    <source>
        <dbReference type="ARBA" id="ARBA00004442"/>
    </source>
</evidence>
<dbReference type="GO" id="GO:0015288">
    <property type="term" value="F:porin activity"/>
    <property type="evidence" value="ECO:0007669"/>
    <property type="project" value="TreeGrafter"/>
</dbReference>
<dbReference type="PANTHER" id="PTHR30026">
    <property type="entry name" value="OUTER MEMBRANE PROTEIN TOLC"/>
    <property type="match status" value="1"/>
</dbReference>
<evidence type="ECO:0000313" key="8">
    <source>
        <dbReference type="Proteomes" id="UP000603865"/>
    </source>
</evidence>
<reference evidence="7" key="1">
    <citation type="journal article" date="2014" name="Int. J. Syst. Evol. Microbiol.">
        <title>Complete genome sequence of Corynebacterium casei LMG S-19264T (=DSM 44701T), isolated from a smear-ripened cheese.</title>
        <authorList>
            <consortium name="US DOE Joint Genome Institute (JGI-PGF)"/>
            <person name="Walter F."/>
            <person name="Albersmeier A."/>
            <person name="Kalinowski J."/>
            <person name="Ruckert C."/>
        </authorList>
    </citation>
    <scope>NUCLEOTIDE SEQUENCE</scope>
    <source>
        <strain evidence="7">JCM 31311</strain>
    </source>
</reference>
<evidence type="ECO:0000256" key="2">
    <source>
        <dbReference type="ARBA" id="ARBA00022452"/>
    </source>
</evidence>
<evidence type="ECO:0000256" key="3">
    <source>
        <dbReference type="ARBA" id="ARBA00022692"/>
    </source>
</evidence>
<evidence type="ECO:0000313" key="7">
    <source>
        <dbReference type="EMBL" id="GGR37003.1"/>
    </source>
</evidence>
<sequence length="353" mass="36581">MNEALPRPLLTRPRSLLVSALLLGVAVLPIAQAQAATTLTLPQAVASALTAGATVRDAQAGAVSASSTLKAVQADPSTLAAALLTAQQANTLAQANLSQARLTAVQNAVNAFTSLYQTQAQIDQQKLQVQVDEKNLQVAQVKLSTKNGTALDVENAQNTLASSRQALASAQAQIVVNSQKLANVIGKPGSYTAATPPTPPKVRVNTTLSTNYPTLLQDQQAVDAAALAVKLANNEFTARVTLDQAKTKLASAQSDLSTLQKTLNTTLATAQSGAEAAQASYQTAIQAEANAQATYKQDNVRYSSGTISAVQLLQSQLALKKAQYARAQALVSLWQALATLGSASGQDQTGLAQ</sequence>